<reference evidence="3 4" key="2">
    <citation type="submission" date="2018-11" db="EMBL/GenBank/DDBJ databases">
        <authorList>
            <consortium name="Pathogen Informatics"/>
        </authorList>
    </citation>
    <scope>NUCLEOTIDE SEQUENCE [LARGE SCALE GENOMIC DNA]</scope>
    <source>
        <strain evidence="3">Dakar</strain>
        <strain evidence="4">Dakar, Senegal</strain>
    </source>
</reference>
<organism evidence="5">
    <name type="scientific">Schistosoma curassoni</name>
    <dbReference type="NCBI Taxonomy" id="6186"/>
    <lineage>
        <taxon>Eukaryota</taxon>
        <taxon>Metazoa</taxon>
        <taxon>Spiralia</taxon>
        <taxon>Lophotrochozoa</taxon>
        <taxon>Platyhelminthes</taxon>
        <taxon>Trematoda</taxon>
        <taxon>Digenea</taxon>
        <taxon>Strigeidida</taxon>
        <taxon>Schistosomatoidea</taxon>
        <taxon>Schistosomatidae</taxon>
        <taxon>Schistosoma</taxon>
    </lineage>
</organism>
<protein>
    <submittedName>
        <fullName evidence="5">C3H1-type domain-containing protein</fullName>
    </submittedName>
</protein>
<dbReference type="Proteomes" id="UP000279833">
    <property type="component" value="Unassembled WGS sequence"/>
</dbReference>
<dbReference type="WBParaSite" id="SCUD_0001848801-mRNA-1">
    <property type="protein sequence ID" value="SCUD_0001848801-mRNA-1"/>
    <property type="gene ID" value="SCUD_0001848801"/>
</dbReference>
<accession>A0A183KTU5</accession>
<dbReference type="EMBL" id="UZAK01041076">
    <property type="protein sequence ID" value="VDP65940.1"/>
    <property type="molecule type" value="Genomic_DNA"/>
</dbReference>
<evidence type="ECO:0000313" key="4">
    <source>
        <dbReference type="Proteomes" id="UP000279833"/>
    </source>
</evidence>
<name>A0A183KTU5_9TREM</name>
<proteinExistence type="predicted"/>
<gene>
    <name evidence="3" type="ORF">SCUD_LOCUS18485</name>
</gene>
<dbReference type="STRING" id="6186.A0A183KTU5"/>
<feature type="coiled-coil region" evidence="1">
    <location>
        <begin position="210"/>
        <end position="304"/>
    </location>
</feature>
<feature type="region of interest" description="Disordered" evidence="2">
    <location>
        <begin position="46"/>
        <end position="79"/>
    </location>
</feature>
<reference evidence="5" key="1">
    <citation type="submission" date="2016-06" db="UniProtKB">
        <authorList>
            <consortium name="WormBaseParasite"/>
        </authorList>
    </citation>
    <scope>IDENTIFICATION</scope>
</reference>
<feature type="region of interest" description="Disordered" evidence="2">
    <location>
        <begin position="1"/>
        <end position="27"/>
    </location>
</feature>
<keyword evidence="4" id="KW-1185">Reference proteome</keyword>
<evidence type="ECO:0000256" key="1">
    <source>
        <dbReference type="SAM" id="Coils"/>
    </source>
</evidence>
<evidence type="ECO:0000256" key="2">
    <source>
        <dbReference type="SAM" id="MobiDB-lite"/>
    </source>
</evidence>
<feature type="compositionally biased region" description="Basic and acidic residues" evidence="2">
    <location>
        <begin position="46"/>
        <end position="56"/>
    </location>
</feature>
<dbReference type="AlphaFoldDB" id="A0A183KTU5"/>
<keyword evidence="1" id="KW-0175">Coiled coil</keyword>
<evidence type="ECO:0000313" key="5">
    <source>
        <dbReference type="WBParaSite" id="SCUD_0001848801-mRNA-1"/>
    </source>
</evidence>
<feature type="compositionally biased region" description="Polar residues" evidence="2">
    <location>
        <begin position="1"/>
        <end position="25"/>
    </location>
</feature>
<evidence type="ECO:0000313" key="3">
    <source>
        <dbReference type="EMBL" id="VDP65940.1"/>
    </source>
</evidence>
<sequence>CSENETTNSNELTSSKNDSEQTSNGCRFGESHGQCTLNTCGFQHPEDPNNKSERFENPNNGHPACSNYHNETKDGSSGPVLSWDLSLPDETGDKLSDVARHNVEPCTAQGVILTLPNHTESLQMSSSAWSFGAAPSSYFMSTANPKNAIWPGRSKVPTPFDITYDQMTHTSIPVSTLDMQPRKLHPDSCLLPNDKQDRRELLYAARGHQLQELQTEIVQLREDIAKEKRLSNHRLLLAEGDKEILRSKLSAMEDTVKSLREELVAKQENSEVLQKQLKQNEELQKKLDDELRALRSTNESLSSQLVELTTGNALKRAEEREAQLTEYLEQRFISKTEEIRAELNTTQRHLTQKVRNVKFPLFYNQYHCKINHISVCR</sequence>